<evidence type="ECO:0000256" key="1">
    <source>
        <dbReference type="SAM" id="MobiDB-lite"/>
    </source>
</evidence>
<evidence type="ECO:0008006" key="8">
    <source>
        <dbReference type="Google" id="ProtNLM"/>
    </source>
</evidence>
<dbReference type="Gene3D" id="2.60.40.10">
    <property type="entry name" value="Immunoglobulins"/>
    <property type="match status" value="2"/>
</dbReference>
<dbReference type="Proteomes" id="UP000014197">
    <property type="component" value="Unassembled WGS sequence"/>
</dbReference>
<dbReference type="OrthoDB" id="2170790at2"/>
<dbReference type="Gene3D" id="2.160.20.110">
    <property type="match status" value="2"/>
</dbReference>
<dbReference type="InterPro" id="IPR008006">
    <property type="entry name" value="Peptidase_M26_N_dom"/>
</dbReference>
<dbReference type="Pfam" id="PF17936">
    <property type="entry name" value="Big_6"/>
    <property type="match status" value="3"/>
</dbReference>
<evidence type="ECO:0000259" key="3">
    <source>
        <dbReference type="Pfam" id="PF17936"/>
    </source>
</evidence>
<sequence>MKLSAMKGEKMKKVKTLVILSSLILNVMPINQIDTVLANKSTPVKELEKINNQISEKPEESSNKKNNSIIEQNIYKLNPYMKETQQNFSSEKMPDWLNKQIQSVFYQTDDNQLLTYVDKEIYNKISGIQIHFSDGSFEALPFLSTENEAIRMIEDIPFPILQLDYLPEVDDEATARIQDKIQATSYEQLLIPFGEHVTYDMLDKKFILGDKQVGNNRQIDTVQLESTFNDIKAQSTNVARKIAHMFPELVLVRTDNEYFRKEKLDTITENISELLLVYTFINRWFDYSIGNVRIPDVIFSKSSLFSKTQEKTDFERILDLVHVLKSESFVDQPGNPFLMTMNIESSFLHPTHGLRGKDIGYNISELADSKGKVSIGTMLEFLIRTFVHSNDYSKWFEEQGFVTATEFIDKSVEIEGIRKNIWEAMRTIEDPKSKISPSFLTILLSVKDRSAIIVSNGANTITFGHVNKQLPNTARVSPKELASHYAKNNNRLMKFIWDMADEERKKLLQEDVSNGVGVTFDSGEIEDGKKDVFNPENHYLHDFLLPVSPTVASRSTQAINGIVVQTKPKNILIMGMNNLYSEYTVSHEETHRHKELLNGGVNQRTDIEDTATMAEADEYDEYRLNLNYYYQSMYEDWNRRPPETQQELKNYAQGMLDLNMVWNIEKAKTFFSLPLEEQVGKIYKATDAIKGTFKKISLDELKQLQINVNDETFVQKLVDNNIMLPSVPGDDTITYNLVNGNGKVPFKRDALFNIPYTTEKDSVNSFYGWDQIWHFLAMETAGMEGYIDFINDEVGQKDDSAIKKILRTSSSPKEYWIEKYKKVEQNLVNRKFKLDTQSNLHELIVSSMGNDFDARMAFQKKYIQETDSLFTGIYHDKDLLPIPEVNEIREVDEKITGEATPNSHITAMIGQEILAKGAADNNGNFTLKIAPQKTGTTILVKQETETASSDYAKVIVGHLETNVSNYDELIQAMLDYPASKLTITKNLQVEGKHKDTIVPIFTGSLDGAGHEITGLTHPLIEKSEGATIRSLILNEVAIVGQGPEDSGLGSLTNVLSNSKVKDVHIQGTITTNDPVEVGGITGIASNSQIEESSVTASLAGRDTGGVVGRAEKESTLKNIYAMGEITKGRRVGGVIGNGFGQASLINAYNAMKISVSNSNEANGILGTSYNGKNKQFNLSNTLSLGDVLTPNGYKIQKDYLGGTNQNNYELDTIKGTTSVSIKELDAHIATNKQVKQASFYQDTLKWDTEKIWNTESVEQAYPFLRNSDPRNHEKNTVKAPQINPITNKGKQLTGTAEPEALVTAFVNQKVIGKGKADSDGKYSLEIDPQEVGTQIYVKQQIKQSTSPFSQVVVDPYVAQVTSYDELIQLMLAEPDVQILLKQDLIAEGKYKDTIVPIFKGKLNGNGHSISNLNHTLIEKAEGAIIQSLVLKGVTIDAIGPVDSGIGSLIKESSKTEITDVHIQGTVQSSENVEVGGIIGIASQTSIEESSVNVTLSGRDTGGIVGRATNETKLNNVYSMGKITRGRRVGGLVGNGFDDSQLSNSYSAIKIKVDKSNDSNGILGSSYSYGSESFHLSNTLSLGDVLNDKGYKVLREYLSGNNQNNYELGSAKGKSSTDIKELDVQSVSDKQIQDTSFYKHSLKWDTEKIWNTEFVREEYPFLRNSDPRNSQKVVIESPMVNQVTDCDEVITGNGIQGAEIIVKVGDNEIGKGKVDEEGNFEIKITKQKAETKIKVTQTLGGKESPATEIKVIHLAVKANHIFKKGYWESYGLVLNGQVRISNTNMTSKDSVTKYLELVNAEGKVVTSIKAVNTNWYDLTQYDGYQVILSEKVMEQVISGEYLLQVNVTVADNDPIIVPITTNKYELFGIQDYQDDFLNIPNNNIGIRTVETFSKDGKASLRITAPDQPVMGLISEGPTSKGRFVNGYILNTDFDFNKKHKKNLVIEDKAGKVVKEIQNVHTWDLSTWNLGISGLHMKSGFQIIIPTEYLNTSLYQYKLNVTTEENGKQLEVKLDKIK</sequence>
<dbReference type="Proteomes" id="UP000013858">
    <property type="component" value="Unassembled WGS sequence"/>
</dbReference>
<feature type="domain" description="Peptidase M26 N-terminal" evidence="2">
    <location>
        <begin position="1358"/>
        <end position="1464"/>
    </location>
</feature>
<feature type="domain" description="Bacterial Ig" evidence="3">
    <location>
        <begin position="1676"/>
        <end position="1750"/>
    </location>
</feature>
<protein>
    <recommendedName>
        <fullName evidence="8">Bacterial Ig domain-containing protein</fullName>
    </recommendedName>
</protein>
<dbReference type="GO" id="GO:0016020">
    <property type="term" value="C:membrane"/>
    <property type="evidence" value="ECO:0007669"/>
    <property type="project" value="InterPro"/>
</dbReference>
<feature type="domain" description="Peptidase M26 N-terminal" evidence="2">
    <location>
        <begin position="960"/>
        <end position="1067"/>
    </location>
</feature>
<evidence type="ECO:0000313" key="7">
    <source>
        <dbReference type="Proteomes" id="UP000014197"/>
    </source>
</evidence>
<dbReference type="EMBL" id="ASVY01000001">
    <property type="protein sequence ID" value="EOT63365.1"/>
    <property type="molecule type" value="Genomic_DNA"/>
</dbReference>
<organism evidence="4 6">
    <name type="scientific">Enterococcus haemoperoxidus ATCC BAA-382</name>
    <dbReference type="NCBI Taxonomy" id="1158608"/>
    <lineage>
        <taxon>Bacteria</taxon>
        <taxon>Bacillati</taxon>
        <taxon>Bacillota</taxon>
        <taxon>Bacilli</taxon>
        <taxon>Lactobacillales</taxon>
        <taxon>Enterococcaceae</taxon>
        <taxon>Enterococcus</taxon>
    </lineage>
</organism>
<dbReference type="eggNOG" id="COG5492">
    <property type="taxonomic scope" value="Bacteria"/>
</dbReference>
<proteinExistence type="predicted"/>
<evidence type="ECO:0000313" key="6">
    <source>
        <dbReference type="Proteomes" id="UP000013858"/>
    </source>
</evidence>
<dbReference type="InterPro" id="IPR013783">
    <property type="entry name" value="Ig-like_fold"/>
</dbReference>
<name>R2SDE6_9ENTE</name>
<evidence type="ECO:0000313" key="5">
    <source>
        <dbReference type="EMBL" id="EOT63365.1"/>
    </source>
</evidence>
<dbReference type="Pfam" id="PF05342">
    <property type="entry name" value="Peptidase_M26_N"/>
    <property type="match status" value="2"/>
</dbReference>
<evidence type="ECO:0000313" key="4">
    <source>
        <dbReference type="EMBL" id="EOH93530.1"/>
    </source>
</evidence>
<feature type="domain" description="Bacterial Ig" evidence="3">
    <location>
        <begin position="1279"/>
        <end position="1340"/>
    </location>
</feature>
<dbReference type="EMBL" id="AJAR01000024">
    <property type="protein sequence ID" value="EOH93530.1"/>
    <property type="molecule type" value="Genomic_DNA"/>
</dbReference>
<dbReference type="GO" id="GO:0008270">
    <property type="term" value="F:zinc ion binding"/>
    <property type="evidence" value="ECO:0007669"/>
    <property type="project" value="InterPro"/>
</dbReference>
<dbReference type="PATRIC" id="fig|1158608.3.peg.2417"/>
<comment type="caution">
    <text evidence="4">The sequence shown here is derived from an EMBL/GenBank/DDBJ whole genome shotgun (WGS) entry which is preliminary data.</text>
</comment>
<dbReference type="InterPro" id="IPR041498">
    <property type="entry name" value="Big_6"/>
</dbReference>
<keyword evidence="7" id="KW-1185">Reference proteome</keyword>
<feature type="region of interest" description="Disordered" evidence="1">
    <location>
        <begin position="1265"/>
        <end position="1291"/>
    </location>
</feature>
<gene>
    <name evidence="5" type="ORF">I583_00165</name>
    <name evidence="4" type="ORF">UAW_02480</name>
</gene>
<reference evidence="5 7" key="2">
    <citation type="submission" date="2013-03" db="EMBL/GenBank/DDBJ databases">
        <title>The Genome Sequence of Enterococcus haemoperoxidus BAA-382 (PacBio/Illumina hybrid assembly).</title>
        <authorList>
            <consortium name="The Broad Institute Genomics Platform"/>
            <consortium name="The Broad Institute Genome Sequencing Center for Infectious Disease"/>
            <person name="Earl A."/>
            <person name="Russ C."/>
            <person name="Gilmore M."/>
            <person name="Surin D."/>
            <person name="Walker B."/>
            <person name="Young S."/>
            <person name="Zeng Q."/>
            <person name="Gargeya S."/>
            <person name="Fitzgerald M."/>
            <person name="Haas B."/>
            <person name="Abouelleil A."/>
            <person name="Allen A.W."/>
            <person name="Alvarado L."/>
            <person name="Arachchi H.M."/>
            <person name="Berlin A.M."/>
            <person name="Chapman S.B."/>
            <person name="Gainer-Dewar J."/>
            <person name="Goldberg J."/>
            <person name="Griggs A."/>
            <person name="Gujja S."/>
            <person name="Hansen M."/>
            <person name="Howarth C."/>
            <person name="Imamovic A."/>
            <person name="Ireland A."/>
            <person name="Larimer J."/>
            <person name="McCowan C."/>
            <person name="Murphy C."/>
            <person name="Pearson M."/>
            <person name="Poon T.W."/>
            <person name="Priest M."/>
            <person name="Roberts A."/>
            <person name="Saif S."/>
            <person name="Shea T."/>
            <person name="Sisk P."/>
            <person name="Sykes S."/>
            <person name="Wortman J."/>
            <person name="Nusbaum C."/>
            <person name="Birren B."/>
        </authorList>
    </citation>
    <scope>NUCLEOTIDE SEQUENCE [LARGE SCALE GENOMIC DNA]</scope>
    <source>
        <strain evidence="5 7">ATCC BAA-382</strain>
    </source>
</reference>
<dbReference type="GO" id="GO:0004222">
    <property type="term" value="F:metalloendopeptidase activity"/>
    <property type="evidence" value="ECO:0007669"/>
    <property type="project" value="InterPro"/>
</dbReference>
<dbReference type="STRING" id="155618.RV06_GL001637"/>
<accession>R2SDE6</accession>
<reference evidence="4 6" key="1">
    <citation type="submission" date="2013-02" db="EMBL/GenBank/DDBJ databases">
        <title>The Genome Sequence of Enterococcus haemoperoxidus BAA-382.</title>
        <authorList>
            <consortium name="The Broad Institute Genome Sequencing Platform"/>
            <consortium name="The Broad Institute Genome Sequencing Center for Infectious Disease"/>
            <person name="Earl A.M."/>
            <person name="Gilmore M.S."/>
            <person name="Lebreton F."/>
            <person name="Walker B."/>
            <person name="Young S.K."/>
            <person name="Zeng Q."/>
            <person name="Gargeya S."/>
            <person name="Fitzgerald M."/>
            <person name="Haas B."/>
            <person name="Abouelleil A."/>
            <person name="Alvarado L."/>
            <person name="Arachchi H.M."/>
            <person name="Berlin A.M."/>
            <person name="Chapman S.B."/>
            <person name="Dewar J."/>
            <person name="Goldberg J."/>
            <person name="Griggs A."/>
            <person name="Gujja S."/>
            <person name="Hansen M."/>
            <person name="Howarth C."/>
            <person name="Imamovic A."/>
            <person name="Larimer J."/>
            <person name="McCowan C."/>
            <person name="Murphy C."/>
            <person name="Neiman D."/>
            <person name="Pearson M."/>
            <person name="Priest M."/>
            <person name="Roberts A."/>
            <person name="Saif S."/>
            <person name="Shea T."/>
            <person name="Sisk P."/>
            <person name="Sykes S."/>
            <person name="Wortman J."/>
            <person name="Nusbaum C."/>
            <person name="Birren B."/>
        </authorList>
    </citation>
    <scope>NUCLEOTIDE SEQUENCE [LARGE SCALE GENOMIC DNA]</scope>
    <source>
        <strain evidence="4 6">ATCC BAA-382</strain>
    </source>
</reference>
<feature type="domain" description="Bacterial Ig" evidence="3">
    <location>
        <begin position="883"/>
        <end position="945"/>
    </location>
</feature>
<feature type="compositionally biased region" description="Basic and acidic residues" evidence="1">
    <location>
        <begin position="1267"/>
        <end position="1276"/>
    </location>
</feature>
<evidence type="ECO:0000259" key="2">
    <source>
        <dbReference type="Pfam" id="PF05342"/>
    </source>
</evidence>